<dbReference type="Proteomes" id="UP001085076">
    <property type="component" value="Miscellaneous, Linkage group lg01"/>
</dbReference>
<evidence type="ECO:0000313" key="6">
    <source>
        <dbReference type="Proteomes" id="UP001085076"/>
    </source>
</evidence>
<accession>A0A9D5D973</accession>
<dbReference type="OrthoDB" id="1936517at2759"/>
<comment type="subcellular location">
    <subcellularLocation>
        <location evidence="1">Secreted</location>
    </subcellularLocation>
</comment>
<gene>
    <name evidence="5" type="ORF">J5N97_005894</name>
</gene>
<dbReference type="InterPro" id="IPR055305">
    <property type="entry name" value="GG3-like"/>
</dbReference>
<sequence>MHVELQIMSREIGFLQEELKSLEGVQVQSASGCCKEVDEYVGMNPDPIVPVNGKRRGSCGVLRWLSAKLCFNFSCFCCSSGSSVSSESSSCKCRHIKNLGSFCHCGSPCSSDCCCQGFNGCRKSCNTLSILCPEVSCGCVWSCSKCTEVHANCPGCRKTCCISHCIC</sequence>
<keyword evidence="2" id="KW-0964">Secreted</keyword>
<evidence type="ECO:0000313" key="5">
    <source>
        <dbReference type="EMBL" id="KAJ0987538.1"/>
    </source>
</evidence>
<evidence type="ECO:0000256" key="1">
    <source>
        <dbReference type="ARBA" id="ARBA00004613"/>
    </source>
</evidence>
<evidence type="ECO:0000256" key="2">
    <source>
        <dbReference type="ARBA" id="ARBA00022525"/>
    </source>
</evidence>
<evidence type="ECO:0000256" key="3">
    <source>
        <dbReference type="ARBA" id="ARBA00023157"/>
    </source>
</evidence>
<dbReference type="InterPro" id="IPR000020">
    <property type="entry name" value="Anaphylatoxin/fibulin"/>
</dbReference>
<name>A0A9D5D973_9LILI</name>
<dbReference type="PROSITE" id="PS01178">
    <property type="entry name" value="ANAPHYLATOXIN_2"/>
    <property type="match status" value="1"/>
</dbReference>
<proteinExistence type="predicted"/>
<dbReference type="EMBL" id="JAGGNH010000001">
    <property type="protein sequence ID" value="KAJ0987538.1"/>
    <property type="molecule type" value="Genomic_DNA"/>
</dbReference>
<dbReference type="AlphaFoldDB" id="A0A9D5D973"/>
<keyword evidence="6" id="KW-1185">Reference proteome</keyword>
<reference evidence="5" key="1">
    <citation type="submission" date="2021-03" db="EMBL/GenBank/DDBJ databases">
        <authorList>
            <person name="Li Z."/>
            <person name="Yang C."/>
        </authorList>
    </citation>
    <scope>NUCLEOTIDE SEQUENCE</scope>
    <source>
        <strain evidence="5">Dzin_1.0</strain>
        <tissue evidence="5">Leaf</tissue>
    </source>
</reference>
<dbReference type="PANTHER" id="PTHR32378">
    <property type="entry name" value="GUANINE NUCLEOTIDE-BINDING PROTEIN SUBUNIT GAMMA 3"/>
    <property type="match status" value="1"/>
</dbReference>
<comment type="caution">
    <text evidence="5">The sequence shown here is derived from an EMBL/GenBank/DDBJ whole genome shotgun (WGS) entry which is preliminary data.</text>
</comment>
<feature type="domain" description="Anaphylatoxin-like" evidence="4">
    <location>
        <begin position="77"/>
        <end position="114"/>
    </location>
</feature>
<protein>
    <recommendedName>
        <fullName evidence="4">Anaphylatoxin-like domain-containing protein</fullName>
    </recommendedName>
</protein>
<keyword evidence="3" id="KW-1015">Disulfide bond</keyword>
<dbReference type="PANTHER" id="PTHR32378:SF10">
    <property type="entry name" value="GUANINE NUCLEOTIDE-BINDING PROTEIN SUBUNIT GAMMA 3"/>
    <property type="match status" value="1"/>
</dbReference>
<reference evidence="5" key="2">
    <citation type="journal article" date="2022" name="Hortic Res">
        <title>The genome of Dioscorea zingiberensis sheds light on the biosynthesis, origin and evolution of the medicinally important diosgenin saponins.</title>
        <authorList>
            <person name="Li Y."/>
            <person name="Tan C."/>
            <person name="Li Z."/>
            <person name="Guo J."/>
            <person name="Li S."/>
            <person name="Chen X."/>
            <person name="Wang C."/>
            <person name="Dai X."/>
            <person name="Yang H."/>
            <person name="Song W."/>
            <person name="Hou L."/>
            <person name="Xu J."/>
            <person name="Tong Z."/>
            <person name="Xu A."/>
            <person name="Yuan X."/>
            <person name="Wang W."/>
            <person name="Yang Q."/>
            <person name="Chen L."/>
            <person name="Sun Z."/>
            <person name="Wang K."/>
            <person name="Pan B."/>
            <person name="Chen J."/>
            <person name="Bao Y."/>
            <person name="Liu F."/>
            <person name="Qi X."/>
            <person name="Gang D.R."/>
            <person name="Wen J."/>
            <person name="Li J."/>
        </authorList>
    </citation>
    <scope>NUCLEOTIDE SEQUENCE</scope>
    <source>
        <strain evidence="5">Dzin_1.0</strain>
    </source>
</reference>
<evidence type="ECO:0000259" key="4">
    <source>
        <dbReference type="PROSITE" id="PS01178"/>
    </source>
</evidence>
<organism evidence="5 6">
    <name type="scientific">Dioscorea zingiberensis</name>
    <dbReference type="NCBI Taxonomy" id="325984"/>
    <lineage>
        <taxon>Eukaryota</taxon>
        <taxon>Viridiplantae</taxon>
        <taxon>Streptophyta</taxon>
        <taxon>Embryophyta</taxon>
        <taxon>Tracheophyta</taxon>
        <taxon>Spermatophyta</taxon>
        <taxon>Magnoliopsida</taxon>
        <taxon>Liliopsida</taxon>
        <taxon>Dioscoreales</taxon>
        <taxon>Dioscoreaceae</taxon>
        <taxon>Dioscorea</taxon>
    </lineage>
</organism>
<dbReference type="GO" id="GO:0005576">
    <property type="term" value="C:extracellular region"/>
    <property type="evidence" value="ECO:0007669"/>
    <property type="project" value="UniProtKB-SubCell"/>
</dbReference>